<accession>A0A1Y0SYM3</accession>
<evidence type="ECO:0000313" key="2">
    <source>
        <dbReference type="Proteomes" id="UP000225448"/>
    </source>
</evidence>
<dbReference type="EMBL" id="MF042360">
    <property type="protein sequence ID" value="ARV76853.1"/>
    <property type="molecule type" value="Genomic_DNA"/>
</dbReference>
<organism evidence="1 2">
    <name type="scientific">Pseudomonas phage Phabio</name>
    <dbReference type="NCBI Taxonomy" id="2006668"/>
    <lineage>
        <taxon>Viruses</taxon>
        <taxon>Duplodnaviria</taxon>
        <taxon>Heunggongvirae</taxon>
        <taxon>Uroviricota</taxon>
        <taxon>Caudoviricetes</taxon>
        <taxon>Chimalliviridae</taxon>
        <taxon>Phabiovirus</taxon>
        <taxon>Phabiovirus phabio</taxon>
    </lineage>
</organism>
<keyword evidence="2" id="KW-1185">Reference proteome</keyword>
<evidence type="ECO:0000313" key="1">
    <source>
        <dbReference type="EMBL" id="ARV76853.1"/>
    </source>
</evidence>
<gene>
    <name evidence="1" type="ORF">PHABIO_222</name>
</gene>
<name>A0A1Y0SYM3_9CAUD</name>
<reference evidence="1 2" key="1">
    <citation type="submission" date="2017-05" db="EMBL/GenBank/DDBJ databases">
        <authorList>
            <person name="Song R."/>
            <person name="Chenine A.L."/>
            <person name="Ruprecht R.M."/>
        </authorList>
    </citation>
    <scope>NUCLEOTIDE SEQUENCE [LARGE SCALE GENOMIC DNA]</scope>
</reference>
<protein>
    <submittedName>
        <fullName evidence="1">Uncharacterized protein</fullName>
    </submittedName>
</protein>
<sequence length="103" mass="11605">MSEIKKQFIQAIRAQDVELSEDLYRRIPEIQSVGELNGFFHGILAQHKHCTLDLRSSLVADENFNSWLTNFKANVLPHIIESRLPTCTDKAATPAYACVSSCL</sequence>
<dbReference type="Proteomes" id="UP000225448">
    <property type="component" value="Segment"/>
</dbReference>
<proteinExistence type="predicted"/>